<keyword evidence="2" id="KW-0378">Hydrolase</keyword>
<protein>
    <submittedName>
        <fullName evidence="2">1,4-beta-xylanase</fullName>
    </submittedName>
</protein>
<keyword evidence="2" id="KW-0624">Polysaccharide degradation</keyword>
<proteinExistence type="predicted"/>
<name>A0A2S8EYP7_9BACT</name>
<keyword evidence="1" id="KW-0732">Signal</keyword>
<evidence type="ECO:0000256" key="1">
    <source>
        <dbReference type="SAM" id="SignalP"/>
    </source>
</evidence>
<evidence type="ECO:0000313" key="2">
    <source>
        <dbReference type="EMBL" id="PQO25045.1"/>
    </source>
</evidence>
<dbReference type="EMBL" id="PUIA01000094">
    <property type="protein sequence ID" value="PQO25045.1"/>
    <property type="molecule type" value="Genomic_DNA"/>
</dbReference>
<dbReference type="Pfam" id="PF00756">
    <property type="entry name" value="Esterase"/>
    <property type="match status" value="1"/>
</dbReference>
<dbReference type="PANTHER" id="PTHR48098:SF1">
    <property type="entry name" value="DIACYLGLYCEROL ACYLTRANSFERASE_MYCOLYLTRANSFERASE AG85A"/>
    <property type="match status" value="1"/>
</dbReference>
<dbReference type="InterPro" id="IPR000801">
    <property type="entry name" value="Esterase-like"/>
</dbReference>
<feature type="signal peptide" evidence="1">
    <location>
        <begin position="1"/>
        <end position="23"/>
    </location>
</feature>
<evidence type="ECO:0000313" key="3">
    <source>
        <dbReference type="Proteomes" id="UP000240009"/>
    </source>
</evidence>
<sequence>MTIRSLSLFALLLAFGMTSIATAQRPRREVTWVNPDIPNMPGLVHKVLESKSLGHEVGYVVWTPPNMDTSGQTRYPVVYFLHGAGGSEKSDAAGFASQVAGAIRSGKFPAAICVFPNGGMSGYRDEVEKTIVDELIPLVDQDYPTQTKASGRAICGFSMGGAGSVHLSLNHPDLFCGAGSWGGALSFRGSGEESPLLTVAKQNSDKLKANNYALLTINGDQDRPDAFKLLKAVLDEQEIPHQVIVLKDTNHNLGKYHKETNGTMLKFLKNQLSLSGS</sequence>
<dbReference type="OrthoDB" id="265974at2"/>
<dbReference type="GO" id="GO:0016747">
    <property type="term" value="F:acyltransferase activity, transferring groups other than amino-acyl groups"/>
    <property type="evidence" value="ECO:0007669"/>
    <property type="project" value="TreeGrafter"/>
</dbReference>
<dbReference type="Proteomes" id="UP000240009">
    <property type="component" value="Unassembled WGS sequence"/>
</dbReference>
<dbReference type="InterPro" id="IPR029058">
    <property type="entry name" value="AB_hydrolase_fold"/>
</dbReference>
<dbReference type="GO" id="GO:0045493">
    <property type="term" value="P:xylan catabolic process"/>
    <property type="evidence" value="ECO:0007669"/>
    <property type="project" value="UniProtKB-KW"/>
</dbReference>
<keyword evidence="2" id="KW-0858">Xylan degradation</keyword>
<dbReference type="AlphaFoldDB" id="A0A2S8EYP7"/>
<keyword evidence="2" id="KW-0119">Carbohydrate metabolism</keyword>
<dbReference type="InterPro" id="IPR050583">
    <property type="entry name" value="Mycobacterial_A85_antigen"/>
</dbReference>
<dbReference type="SUPFAM" id="SSF53474">
    <property type="entry name" value="alpha/beta-Hydrolases"/>
    <property type="match status" value="1"/>
</dbReference>
<keyword evidence="2" id="KW-0326">Glycosidase</keyword>
<accession>A0A2S8EYP7</accession>
<reference evidence="2 3" key="1">
    <citation type="submission" date="2018-02" db="EMBL/GenBank/DDBJ databases">
        <title>Comparative genomes isolates from brazilian mangrove.</title>
        <authorList>
            <person name="Araujo J.E."/>
            <person name="Taketani R.G."/>
            <person name="Silva M.C.P."/>
            <person name="Loureco M.V."/>
            <person name="Andreote F.D."/>
        </authorList>
    </citation>
    <scope>NUCLEOTIDE SEQUENCE [LARGE SCALE GENOMIC DNA]</scope>
    <source>
        <strain evidence="2 3">HEX-2 MGV</strain>
    </source>
</reference>
<dbReference type="RefSeq" id="WP_105359642.1">
    <property type="nucleotide sequence ID" value="NZ_PUIA01000094.1"/>
</dbReference>
<gene>
    <name evidence="2" type="ORF">C5Y96_26435</name>
</gene>
<comment type="caution">
    <text evidence="2">The sequence shown here is derived from an EMBL/GenBank/DDBJ whole genome shotgun (WGS) entry which is preliminary data.</text>
</comment>
<dbReference type="Gene3D" id="3.40.50.1820">
    <property type="entry name" value="alpha/beta hydrolase"/>
    <property type="match status" value="1"/>
</dbReference>
<dbReference type="PANTHER" id="PTHR48098">
    <property type="entry name" value="ENTEROCHELIN ESTERASE-RELATED"/>
    <property type="match status" value="1"/>
</dbReference>
<organism evidence="2 3">
    <name type="scientific">Blastopirellula marina</name>
    <dbReference type="NCBI Taxonomy" id="124"/>
    <lineage>
        <taxon>Bacteria</taxon>
        <taxon>Pseudomonadati</taxon>
        <taxon>Planctomycetota</taxon>
        <taxon>Planctomycetia</taxon>
        <taxon>Pirellulales</taxon>
        <taxon>Pirellulaceae</taxon>
        <taxon>Blastopirellula</taxon>
    </lineage>
</organism>
<feature type="chain" id="PRO_5015753037" evidence="1">
    <location>
        <begin position="24"/>
        <end position="277"/>
    </location>
</feature>
<dbReference type="GO" id="GO:0016798">
    <property type="term" value="F:hydrolase activity, acting on glycosyl bonds"/>
    <property type="evidence" value="ECO:0007669"/>
    <property type="project" value="UniProtKB-KW"/>
</dbReference>